<dbReference type="RefSeq" id="WP_200393238.1">
    <property type="nucleotide sequence ID" value="NZ_CP066831.1"/>
</dbReference>
<proteinExistence type="predicted"/>
<dbReference type="InterPro" id="IPR021375">
    <property type="entry name" value="DUF2997"/>
</dbReference>
<dbReference type="AlphaFoldDB" id="A0A7T7KUD1"/>
<evidence type="ECO:0000256" key="1">
    <source>
        <dbReference type="SAM" id="MobiDB-lite"/>
    </source>
</evidence>
<dbReference type="KEGG" id="slf:JEQ17_00170"/>
<feature type="region of interest" description="Disordered" evidence="1">
    <location>
        <begin position="99"/>
        <end position="136"/>
    </location>
</feature>
<feature type="compositionally biased region" description="Polar residues" evidence="1">
    <location>
        <begin position="110"/>
        <end position="124"/>
    </location>
</feature>
<evidence type="ECO:0000313" key="3">
    <source>
        <dbReference type="Proteomes" id="UP000595636"/>
    </source>
</evidence>
<reference evidence="2 3" key="1">
    <citation type="submission" date="2020-12" db="EMBL/GenBank/DDBJ databases">
        <title>A novel species.</title>
        <authorList>
            <person name="Li K."/>
        </authorList>
    </citation>
    <scope>NUCLEOTIDE SEQUENCE [LARGE SCALE GENOMIC DNA]</scope>
    <source>
        <strain evidence="2 3">ZYC-3</strain>
    </source>
</reference>
<gene>
    <name evidence="2" type="ORF">JEQ17_00170</name>
</gene>
<name>A0A7T7KUD1_9ACTN</name>
<accession>A0A7T7KUD1</accession>
<keyword evidence="3" id="KW-1185">Reference proteome</keyword>
<dbReference type="Proteomes" id="UP000595636">
    <property type="component" value="Chromosome"/>
</dbReference>
<dbReference type="Pfam" id="PF11211">
    <property type="entry name" value="DUF2997"/>
    <property type="match status" value="1"/>
</dbReference>
<dbReference type="EMBL" id="CP066831">
    <property type="protein sequence ID" value="QQM38074.1"/>
    <property type="molecule type" value="Genomic_DNA"/>
</dbReference>
<organism evidence="2 3">
    <name type="scientific">Streptomyces liliifuscus</name>
    <dbReference type="NCBI Taxonomy" id="2797636"/>
    <lineage>
        <taxon>Bacteria</taxon>
        <taxon>Bacillati</taxon>
        <taxon>Actinomycetota</taxon>
        <taxon>Actinomycetes</taxon>
        <taxon>Kitasatosporales</taxon>
        <taxon>Streptomycetaceae</taxon>
        <taxon>Streptomyces</taxon>
    </lineage>
</organism>
<protein>
    <submittedName>
        <fullName evidence="2">DUF2997 domain-containing protein</fullName>
    </submittedName>
</protein>
<evidence type="ECO:0000313" key="2">
    <source>
        <dbReference type="EMBL" id="QQM38074.1"/>
    </source>
</evidence>
<sequence length="136" mass="14863">MISADGSVEVHVQGVAGTRCVADTDELVRLLGGSVEHQELTEEAYQQDAAEEQDRLWQERWPRRHGGCGVRRVAHPDPPVSAMERVRCPHGVAPFLGGLAGAGGIRRRGTPTSGSSHTLRTRSASLPGRWPWLRPR</sequence>